<name>A0A5S4YIA4_9BRAD</name>
<evidence type="ECO:0000313" key="1">
    <source>
        <dbReference type="EMBL" id="TYO64141.1"/>
    </source>
</evidence>
<keyword evidence="2" id="KW-1185">Reference proteome</keyword>
<dbReference type="EMBL" id="VSTH01000078">
    <property type="protein sequence ID" value="TYO64141.1"/>
    <property type="molecule type" value="Genomic_DNA"/>
</dbReference>
<dbReference type="RefSeq" id="WP_148741553.1">
    <property type="nucleotide sequence ID" value="NZ_VSTH01000078.1"/>
</dbReference>
<dbReference type="Proteomes" id="UP000324797">
    <property type="component" value="Unassembled WGS sequence"/>
</dbReference>
<dbReference type="AlphaFoldDB" id="A0A5S4YIA4"/>
<accession>A0A5S4YIA4</accession>
<proteinExistence type="predicted"/>
<comment type="caution">
    <text evidence="1">The sequence shown here is derived from an EMBL/GenBank/DDBJ whole genome shotgun (WGS) entry which is preliminary data.</text>
</comment>
<protein>
    <submittedName>
        <fullName evidence="1">Uncharacterized protein</fullName>
    </submittedName>
</protein>
<reference evidence="1 2" key="1">
    <citation type="submission" date="2019-08" db="EMBL/GenBank/DDBJ databases">
        <title>Bradyrhizobium hipponensis sp. nov., a rhizobium isolated from a Lupinus angustifolius root nodule in Tunisia.</title>
        <authorList>
            <person name="Off K."/>
            <person name="Rejili M."/>
            <person name="Mars M."/>
            <person name="Brachmann A."/>
            <person name="Marin M."/>
        </authorList>
    </citation>
    <scope>NUCLEOTIDE SEQUENCE [LARGE SCALE GENOMIC DNA]</scope>
    <source>
        <strain evidence="2">aSej3</strain>
    </source>
</reference>
<gene>
    <name evidence="1" type="ORF">FXV83_22415</name>
</gene>
<evidence type="ECO:0000313" key="2">
    <source>
        <dbReference type="Proteomes" id="UP000324797"/>
    </source>
</evidence>
<organism evidence="1 2">
    <name type="scientific">Bradyrhizobium hipponense</name>
    <dbReference type="NCBI Taxonomy" id="2605638"/>
    <lineage>
        <taxon>Bacteria</taxon>
        <taxon>Pseudomonadati</taxon>
        <taxon>Pseudomonadota</taxon>
        <taxon>Alphaproteobacteria</taxon>
        <taxon>Hyphomicrobiales</taxon>
        <taxon>Nitrobacteraceae</taxon>
        <taxon>Bradyrhizobium</taxon>
    </lineage>
</organism>
<sequence length="433" mass="48221">MNRFWPPRPSHTVLSVSLPAATPLLGSFVANSLRRVAQIAEIIRGYQDLAPDERNARAKEIVQLHHAEAAAMEACADVLDCDASATCLRLRAEALRGDSWPERVERCIGLDETRLISLSGDLHTWHNKSREVFHSAFFAAVDRRYDRLVADLDGQVDALTCYIQAIINPRLIVRAPPLFKVGNLIFCGGEANRYPKHFAYFLPEDEGIKRARKKKTVVFGNVYSAIYHGVSEPFGSSALMIEGDDCQTAALSVEDYLICWFRGHDIGHGVVLPETDFRVLGQQGRAASMMLQEVMADLFGLLLVSGGPWSCLANLRSDFAVKVFLNEMLRYLRRGETYFPDAEAAFLELSFLELNGFVHVDFDRRKIMTSVERVLSGVRQMLTLLTGTALANDVEGTKAVIDRYGGGARAEFSSKFRACFGQSTEVLDYVQTV</sequence>